<keyword evidence="5 8" id="KW-1133">Transmembrane helix</keyword>
<dbReference type="PANTHER" id="PTHR43414">
    <property type="entry name" value="MULTIDRUG RESISTANCE PROTEIN MDTG"/>
    <property type="match status" value="1"/>
</dbReference>
<feature type="transmembrane region" description="Helical" evidence="8">
    <location>
        <begin position="194"/>
        <end position="214"/>
    </location>
</feature>
<feature type="transmembrane region" description="Helical" evidence="8">
    <location>
        <begin position="258"/>
        <end position="276"/>
    </location>
</feature>
<dbReference type="SUPFAM" id="SSF103473">
    <property type="entry name" value="MFS general substrate transporter"/>
    <property type="match status" value="1"/>
</dbReference>
<feature type="transmembrane region" description="Helical" evidence="8">
    <location>
        <begin position="169"/>
        <end position="188"/>
    </location>
</feature>
<keyword evidence="6 8" id="KW-0472">Membrane</keyword>
<comment type="caution">
    <text evidence="10">The sequence shown here is derived from an EMBL/GenBank/DDBJ whole genome shotgun (WGS) entry which is preliminary data.</text>
</comment>
<feature type="transmembrane region" description="Helical" evidence="8">
    <location>
        <begin position="395"/>
        <end position="417"/>
    </location>
</feature>
<feature type="transmembrane region" description="Helical" evidence="8">
    <location>
        <begin position="234"/>
        <end position="252"/>
    </location>
</feature>
<dbReference type="InterPro" id="IPR036259">
    <property type="entry name" value="MFS_trans_sf"/>
</dbReference>
<evidence type="ECO:0000313" key="10">
    <source>
        <dbReference type="EMBL" id="KAB7662703.1"/>
    </source>
</evidence>
<dbReference type="Pfam" id="PF07690">
    <property type="entry name" value="MFS_1"/>
    <property type="match status" value="1"/>
</dbReference>
<dbReference type="GO" id="GO:0022857">
    <property type="term" value="F:transmembrane transporter activity"/>
    <property type="evidence" value="ECO:0007669"/>
    <property type="project" value="InterPro"/>
</dbReference>
<evidence type="ECO:0000256" key="2">
    <source>
        <dbReference type="ARBA" id="ARBA00022448"/>
    </source>
</evidence>
<dbReference type="Gene3D" id="1.20.1250.20">
    <property type="entry name" value="MFS general substrate transporter like domains"/>
    <property type="match status" value="2"/>
</dbReference>
<dbReference type="InterPro" id="IPR001958">
    <property type="entry name" value="Tet-R_TetA/multi-R_MdtG-like"/>
</dbReference>
<keyword evidence="3" id="KW-1003">Cell membrane</keyword>
<dbReference type="EMBL" id="WEHX01000005">
    <property type="protein sequence ID" value="KAB7662703.1"/>
    <property type="molecule type" value="Genomic_DNA"/>
</dbReference>
<dbReference type="GO" id="GO:0005886">
    <property type="term" value="C:plasma membrane"/>
    <property type="evidence" value="ECO:0007669"/>
    <property type="project" value="UniProtKB-SubCell"/>
</dbReference>
<dbReference type="OrthoDB" id="65739at2"/>
<feature type="transmembrane region" description="Helical" evidence="8">
    <location>
        <begin position="137"/>
        <end position="157"/>
    </location>
</feature>
<reference evidence="10 11" key="1">
    <citation type="submission" date="2019-10" db="EMBL/GenBank/DDBJ databases">
        <title>Genome diversity of Sutterella seckii.</title>
        <authorList>
            <person name="Chaplin A.V."/>
            <person name="Sokolova S.R."/>
            <person name="Mosin K.A."/>
            <person name="Ivanova E.L."/>
            <person name="Kochetkova T.O."/>
            <person name="Goltsov A.Y."/>
            <person name="Trofimov D.Y."/>
            <person name="Efimov B.A."/>
        </authorList>
    </citation>
    <scope>NUCLEOTIDE SEQUENCE [LARGE SCALE GENOMIC DNA]</scope>
    <source>
        <strain evidence="10 11">ASD393</strain>
    </source>
</reference>
<comment type="subcellular location">
    <subcellularLocation>
        <location evidence="1">Cell membrane</location>
        <topology evidence="1">Multi-pass membrane protein</topology>
    </subcellularLocation>
</comment>
<dbReference type="AlphaFoldDB" id="A0A6I1F3H4"/>
<feature type="transmembrane region" description="Helical" evidence="8">
    <location>
        <begin position="305"/>
        <end position="326"/>
    </location>
</feature>
<dbReference type="InterPro" id="IPR020846">
    <property type="entry name" value="MFS_dom"/>
</dbReference>
<sequence>MTQENQKIPGNEAGSEAAQNAKAASVQDEAEELRRAENEAKGVYDEPHEIDFSKKPAAKKDVKAEEAPAETNDSDDDALERAAEEELQKDILQNWKMTLTILTAASVLMSLSYTMLIPFLPMYLLEELKVAQEDVNLWSGLVFSVSFLISGIMAPIWGAMADKKSKKLMAVRAAVLLAVSYGLGGIVQNEWQLLAVRAFQGFAAGLWPACLAIISSSVPKDKLGFSLGTMQSGMTAGGVLGPLLGGLLAEAFGMRATFFLGAAALFIISLMIIFKVREPKKKKVVKSGAPRPKTNLLKVPVVQRMLVTAGVVQMTILLLQPILPLYVGELQGSMDRLVLVSGILFSVVGLSGVIASPLWGIAGQKWGYRPVLYLALLGSAVFGMVQAIPDTIVPFGAWRFVGGLAFAGIFPAINAVLTHSTGPEDRGRIFGLSYAAQQVGSVIGPIAGGMFAMWFSIKFVVFLAGFILLPMVVWLYLKRPHVEPNMSGVSTRL</sequence>
<proteinExistence type="predicted"/>
<evidence type="ECO:0000256" key="1">
    <source>
        <dbReference type="ARBA" id="ARBA00004651"/>
    </source>
</evidence>
<evidence type="ECO:0000256" key="4">
    <source>
        <dbReference type="ARBA" id="ARBA00022692"/>
    </source>
</evidence>
<dbReference type="PRINTS" id="PR01035">
    <property type="entry name" value="TCRTETA"/>
</dbReference>
<feature type="transmembrane region" description="Helical" evidence="8">
    <location>
        <begin position="429"/>
        <end position="453"/>
    </location>
</feature>
<evidence type="ECO:0000256" key="3">
    <source>
        <dbReference type="ARBA" id="ARBA00022475"/>
    </source>
</evidence>
<feature type="transmembrane region" description="Helical" evidence="8">
    <location>
        <begin position="338"/>
        <end position="359"/>
    </location>
</feature>
<feature type="transmembrane region" description="Helical" evidence="8">
    <location>
        <begin position="99"/>
        <end position="125"/>
    </location>
</feature>
<organism evidence="10 11">
    <name type="scientific">Sutterella seckii</name>
    <dbReference type="NCBI Taxonomy" id="1944635"/>
    <lineage>
        <taxon>Bacteria</taxon>
        <taxon>Pseudomonadati</taxon>
        <taxon>Pseudomonadota</taxon>
        <taxon>Betaproteobacteria</taxon>
        <taxon>Burkholderiales</taxon>
        <taxon>Sutterellaceae</taxon>
        <taxon>Sutterella</taxon>
    </lineage>
</organism>
<dbReference type="RefSeq" id="WP_152157569.1">
    <property type="nucleotide sequence ID" value="NZ_WEHX01000005.1"/>
</dbReference>
<dbReference type="PANTHER" id="PTHR43414:SF6">
    <property type="entry name" value="MULTIDRUG RESISTANCE PROTEIN MDTG"/>
    <property type="match status" value="1"/>
</dbReference>
<evidence type="ECO:0000313" key="11">
    <source>
        <dbReference type="Proteomes" id="UP000430564"/>
    </source>
</evidence>
<keyword evidence="2" id="KW-0813">Transport</keyword>
<evidence type="ECO:0000256" key="6">
    <source>
        <dbReference type="ARBA" id="ARBA00023136"/>
    </source>
</evidence>
<evidence type="ECO:0000259" key="9">
    <source>
        <dbReference type="PROSITE" id="PS50850"/>
    </source>
</evidence>
<feature type="compositionally biased region" description="Basic and acidic residues" evidence="7">
    <location>
        <begin position="32"/>
        <end position="66"/>
    </location>
</feature>
<gene>
    <name evidence="10" type="ORF">GBM95_02130</name>
</gene>
<protein>
    <submittedName>
        <fullName evidence="10">MFS transporter</fullName>
    </submittedName>
</protein>
<dbReference type="InterPro" id="IPR011701">
    <property type="entry name" value="MFS"/>
</dbReference>
<dbReference type="Proteomes" id="UP000430564">
    <property type="component" value="Unassembled WGS sequence"/>
</dbReference>
<accession>A0A6I1F3H4</accession>
<feature type="transmembrane region" description="Helical" evidence="8">
    <location>
        <begin position="459"/>
        <end position="477"/>
    </location>
</feature>
<keyword evidence="4 8" id="KW-0812">Transmembrane</keyword>
<feature type="transmembrane region" description="Helical" evidence="8">
    <location>
        <begin position="371"/>
        <end position="389"/>
    </location>
</feature>
<evidence type="ECO:0000256" key="5">
    <source>
        <dbReference type="ARBA" id="ARBA00022989"/>
    </source>
</evidence>
<evidence type="ECO:0000256" key="8">
    <source>
        <dbReference type="SAM" id="Phobius"/>
    </source>
</evidence>
<feature type="domain" description="Major facilitator superfamily (MFS) profile" evidence="9">
    <location>
        <begin position="98"/>
        <end position="481"/>
    </location>
</feature>
<dbReference type="PROSITE" id="PS50850">
    <property type="entry name" value="MFS"/>
    <property type="match status" value="1"/>
</dbReference>
<evidence type="ECO:0000256" key="7">
    <source>
        <dbReference type="SAM" id="MobiDB-lite"/>
    </source>
</evidence>
<name>A0A6I1F3H4_9BURK</name>
<feature type="region of interest" description="Disordered" evidence="7">
    <location>
        <begin position="1"/>
        <end position="79"/>
    </location>
</feature>